<dbReference type="Proteomes" id="UP000065734">
    <property type="component" value="Chromosome I"/>
</dbReference>
<dbReference type="EMBL" id="AP014854">
    <property type="protein sequence ID" value="BAS00263.1"/>
    <property type="molecule type" value="Genomic_DNA"/>
</dbReference>
<dbReference type="EMBL" id="LN907867">
    <property type="protein sequence ID" value="CUU42496.1"/>
    <property type="molecule type" value="Genomic_DNA"/>
</dbReference>
<dbReference type="STRING" id="1079.BVIR_2063"/>
<reference evidence="3" key="2">
    <citation type="submission" date="2015-11" db="EMBL/GenBank/DDBJ databases">
        <authorList>
            <person name="Zhang Y."/>
            <person name="Guo Z."/>
        </authorList>
    </citation>
    <scope>NUCLEOTIDE SEQUENCE</scope>
    <source>
        <strain evidence="3">1</strain>
    </source>
</reference>
<dbReference type="InterPro" id="IPR014880">
    <property type="entry name" value="SoxZ_dom"/>
</dbReference>
<dbReference type="KEGG" id="bvr:BVIR_2063"/>
<dbReference type="SUPFAM" id="SSF81296">
    <property type="entry name" value="E set domains"/>
    <property type="match status" value="1"/>
</dbReference>
<dbReference type="Pfam" id="PF08770">
    <property type="entry name" value="SoxZ"/>
    <property type="match status" value="1"/>
</dbReference>
<protein>
    <submittedName>
        <fullName evidence="3">Sulfur oxidation protein SoxZ</fullName>
    </submittedName>
</protein>
<dbReference type="InterPro" id="IPR013783">
    <property type="entry name" value="Ig-like_fold"/>
</dbReference>
<evidence type="ECO:0000259" key="1">
    <source>
        <dbReference type="Pfam" id="PF08770"/>
    </source>
</evidence>
<name>A0A0H5BDF4_BLAVI</name>
<accession>A0A0H5BDF4</accession>
<evidence type="ECO:0000313" key="3">
    <source>
        <dbReference type="EMBL" id="CUU42496.1"/>
    </source>
</evidence>
<dbReference type="RefSeq" id="WP_055037540.1">
    <property type="nucleotide sequence ID" value="NZ_AP014854.2"/>
</dbReference>
<reference evidence="2" key="1">
    <citation type="journal article" date="2015" name="Genome Announc.">
        <title>Complete Genome Sequence of the Bacteriochlorophyll b-Producing Photosynthetic Bacterium Blastochloris viridis.</title>
        <authorList>
            <person name="Tsukatani Y."/>
            <person name="Hirose Y."/>
            <person name="Harada J."/>
            <person name="Misawa N."/>
            <person name="Mori K."/>
            <person name="Inoue K."/>
            <person name="Tamiaki H."/>
        </authorList>
    </citation>
    <scope>NUCLEOTIDE SEQUENCE [LARGE SCALE GENOMIC DNA]</scope>
    <source>
        <strain evidence="2">DSM 133</strain>
    </source>
</reference>
<proteinExistence type="predicted"/>
<reference evidence="4" key="3">
    <citation type="journal article" date="2016" name="Genome Announc.">
        <title>Revised genome sequence of the purple photosynthetic bacterium Blastochloris viridis.</title>
        <authorList>
            <person name="Liu L.N."/>
            <person name="Faulkner M."/>
            <person name="Liu X."/>
            <person name="Huang F."/>
            <person name="Darby A.C."/>
            <person name="Hall N."/>
        </authorList>
    </citation>
    <scope>NUCLEOTIDE SEQUENCE [LARGE SCALE GENOMIC DNA]</scope>
    <source>
        <strain evidence="4">ATCC 19567 / DSM 133 / F</strain>
    </source>
</reference>
<dbReference type="InterPro" id="IPR030995">
    <property type="entry name" value="SoxZ"/>
</dbReference>
<keyword evidence="4" id="KW-1185">Reference proteome</keyword>
<dbReference type="Gene3D" id="2.60.40.10">
    <property type="entry name" value="Immunoglobulins"/>
    <property type="match status" value="1"/>
</dbReference>
<dbReference type="OrthoDB" id="9795530at2"/>
<dbReference type="PATRIC" id="fig|1079.6.peg.2140"/>
<evidence type="ECO:0000313" key="2">
    <source>
        <dbReference type="EMBL" id="BAS00263.1"/>
    </source>
</evidence>
<feature type="domain" description="Sulphur oxidation protein SoxZ" evidence="1">
    <location>
        <begin position="11"/>
        <end position="104"/>
    </location>
</feature>
<gene>
    <name evidence="2" type="ORF">BV133_2669</name>
    <name evidence="3" type="ORF">BVIRIDIS_15080</name>
</gene>
<organism evidence="3 4">
    <name type="scientific">Blastochloris viridis</name>
    <name type="common">Rhodopseudomonas viridis</name>
    <dbReference type="NCBI Taxonomy" id="1079"/>
    <lineage>
        <taxon>Bacteria</taxon>
        <taxon>Pseudomonadati</taxon>
        <taxon>Pseudomonadota</taxon>
        <taxon>Alphaproteobacteria</taxon>
        <taxon>Hyphomicrobiales</taxon>
        <taxon>Blastochloridaceae</taxon>
        <taxon>Blastochloris</taxon>
    </lineage>
</organism>
<evidence type="ECO:0000313" key="4">
    <source>
        <dbReference type="Proteomes" id="UP000065734"/>
    </source>
</evidence>
<dbReference type="AlphaFoldDB" id="A0A0H5BDF4"/>
<dbReference type="InterPro" id="IPR014756">
    <property type="entry name" value="Ig_E-set"/>
</dbReference>
<dbReference type="NCBIfam" id="TIGR04490">
    <property type="entry name" value="SoxZ_true"/>
    <property type="match status" value="1"/>
</dbReference>
<sequence>MTAPLGRPRVRIPSSARAGEVIEIRTLIDHPMETGLRKDADGKLVPRDILAGFVARANGAEVFSAVFRNATSAHPYLVFYARVTASTEFEFVWTHEDGRTARTAASVTIG</sequence>